<accession>A0A7X2Z7Q7</accession>
<evidence type="ECO:0000313" key="5">
    <source>
        <dbReference type="EMBL" id="MUG69290.1"/>
    </source>
</evidence>
<keyword evidence="2 4" id="KW-0349">Heme</keyword>
<evidence type="ECO:0000256" key="4">
    <source>
        <dbReference type="RuleBase" id="RU000461"/>
    </source>
</evidence>
<evidence type="ECO:0000256" key="3">
    <source>
        <dbReference type="ARBA" id="ARBA00023033"/>
    </source>
</evidence>
<keyword evidence="3 4" id="KW-0503">Monooxygenase</keyword>
<dbReference type="PRINTS" id="PR00359">
    <property type="entry name" value="BP450"/>
</dbReference>
<dbReference type="InterPro" id="IPR002397">
    <property type="entry name" value="Cyt_P450_B"/>
</dbReference>
<dbReference type="EMBL" id="WNZX01000001">
    <property type="protein sequence ID" value="MUG69290.1"/>
    <property type="molecule type" value="Genomic_DNA"/>
</dbReference>
<dbReference type="InterPro" id="IPR017972">
    <property type="entry name" value="Cyt_P450_CS"/>
</dbReference>
<evidence type="ECO:0000313" key="6">
    <source>
        <dbReference type="Proteomes" id="UP000450917"/>
    </source>
</evidence>
<comment type="caution">
    <text evidence="5">The sequence shown here is derived from an EMBL/GenBank/DDBJ whole genome shotgun (WGS) entry which is preliminary data.</text>
</comment>
<dbReference type="PANTHER" id="PTHR46696:SF1">
    <property type="entry name" value="CYTOCHROME P450 YJIB-RELATED"/>
    <property type="match status" value="1"/>
</dbReference>
<name>A0A7X2Z7Q7_9BACL</name>
<dbReference type="GO" id="GO:0020037">
    <property type="term" value="F:heme binding"/>
    <property type="evidence" value="ECO:0007669"/>
    <property type="project" value="InterPro"/>
</dbReference>
<sequence>MSSSLILVVSSILETPGLYEELRNDLSLIPNAVEEALRYRAPAPILQRVVKEDVEIRGKHLQKGQPLIVFVGSANQDENKFDRADVFDIHRHPNHHVAFGHGNHFCLGAPLARLEAEIALTELIKKYASLSLPENFTVDAIENSAVYGLRSFPILLAP</sequence>
<keyword evidence="4" id="KW-0479">Metal-binding</keyword>
<dbReference type="Pfam" id="PF00067">
    <property type="entry name" value="p450"/>
    <property type="match status" value="1"/>
</dbReference>
<dbReference type="SUPFAM" id="SSF48264">
    <property type="entry name" value="Cytochrome P450"/>
    <property type="match status" value="1"/>
</dbReference>
<keyword evidence="4" id="KW-0408">Iron</keyword>
<dbReference type="GO" id="GO:0005506">
    <property type="term" value="F:iron ion binding"/>
    <property type="evidence" value="ECO:0007669"/>
    <property type="project" value="InterPro"/>
</dbReference>
<dbReference type="GO" id="GO:0004497">
    <property type="term" value="F:monooxygenase activity"/>
    <property type="evidence" value="ECO:0007669"/>
    <property type="project" value="UniProtKB-KW"/>
</dbReference>
<gene>
    <name evidence="5" type="ORF">GNP93_01240</name>
</gene>
<dbReference type="PROSITE" id="PS00086">
    <property type="entry name" value="CYTOCHROME_P450"/>
    <property type="match status" value="1"/>
</dbReference>
<keyword evidence="4" id="KW-0560">Oxidoreductase</keyword>
<dbReference type="InterPro" id="IPR001128">
    <property type="entry name" value="Cyt_P450"/>
</dbReference>
<protein>
    <submittedName>
        <fullName evidence="5">Cytochrome P450</fullName>
    </submittedName>
</protein>
<proteinExistence type="inferred from homology"/>
<evidence type="ECO:0000256" key="1">
    <source>
        <dbReference type="ARBA" id="ARBA00010617"/>
    </source>
</evidence>
<dbReference type="Proteomes" id="UP000450917">
    <property type="component" value="Unassembled WGS sequence"/>
</dbReference>
<dbReference type="AlphaFoldDB" id="A0A7X2Z7Q7"/>
<reference evidence="5 6" key="1">
    <citation type="submission" date="2019-11" db="EMBL/GenBank/DDBJ databases">
        <title>Draft genome sequences of five Paenibacillus species of dairy origin.</title>
        <authorList>
            <person name="Olajide A.M."/>
            <person name="Chen S."/>
            <person name="Lapointe G."/>
        </authorList>
    </citation>
    <scope>NUCLEOTIDE SEQUENCE [LARGE SCALE GENOMIC DNA]</scope>
    <source>
        <strain evidence="5 6">2CS3</strain>
    </source>
</reference>
<comment type="similarity">
    <text evidence="1 4">Belongs to the cytochrome P450 family.</text>
</comment>
<dbReference type="Gene3D" id="1.10.630.10">
    <property type="entry name" value="Cytochrome P450"/>
    <property type="match status" value="1"/>
</dbReference>
<organism evidence="5 6">
    <name type="scientific">Paenibacillus validus</name>
    <dbReference type="NCBI Taxonomy" id="44253"/>
    <lineage>
        <taxon>Bacteria</taxon>
        <taxon>Bacillati</taxon>
        <taxon>Bacillota</taxon>
        <taxon>Bacilli</taxon>
        <taxon>Bacillales</taxon>
        <taxon>Paenibacillaceae</taxon>
        <taxon>Paenibacillus</taxon>
    </lineage>
</organism>
<dbReference type="PANTHER" id="PTHR46696">
    <property type="entry name" value="P450, PUTATIVE (EUROFUNG)-RELATED"/>
    <property type="match status" value="1"/>
</dbReference>
<evidence type="ECO:0000256" key="2">
    <source>
        <dbReference type="ARBA" id="ARBA00022617"/>
    </source>
</evidence>
<dbReference type="GO" id="GO:0016705">
    <property type="term" value="F:oxidoreductase activity, acting on paired donors, with incorporation or reduction of molecular oxygen"/>
    <property type="evidence" value="ECO:0007669"/>
    <property type="project" value="InterPro"/>
</dbReference>
<dbReference type="InterPro" id="IPR036396">
    <property type="entry name" value="Cyt_P450_sf"/>
</dbReference>
<keyword evidence="6" id="KW-1185">Reference proteome</keyword>